<evidence type="ECO:0000313" key="2">
    <source>
        <dbReference type="EMBL" id="MDB8003493.1"/>
    </source>
</evidence>
<sequence>MNSGENNSKKIAIFVSHRIDLKSMVIDNPLYVPVRCGAALDENDEGNVIMGDNTGDNISEKRISFCEYTVQYWAWKNYDADYYGLCHYRRYLSFMDSFMPGNDYDVRMENNLSVRTAELYQLFNKSKMEKEISSYDVIVGKAFDTTKITRVRPRNSVKELWYASRNLVDPIAIDTLIKIIEDRHPELVESMNEYFASKYYRGYNCFVMSKKIFNEYNKVLFDILFEFDKQFDTTGYEGNKLRATGYMGEIVYGVYMWYLQHHTDCRFLERQIVYFKNTEADPDANTLAQRTLSYKKPNDDIKIFVSHRMDLDSAVIGNRIFENYKCNAGSARCFLKMNGDDTGDNISDLAKYFSELSVQYWAWKNADVNYYGLCHYRRYLSFSNKKFDQCSRGYIIENMLNEESIEKYGLNDYDNMAKQIKKYDLITGGSMDVDEMDFLFGGKRAHCIKDIFMIQEHLFDKSAPELTLKLVDELYPEYSKAAEEYMASKKYYAYNCFVMSKELFNRFCTFEFGVLFEFMKRFDLSKYQGTKMRTPGYMSEVLYGIFIYWVLKQRKYKVKENQLVFFRETNAAKCKVTPVKTAATPKKPQKVESVLKKIMRNTFPAYRVALRNEERLGALVASVNDLQKKSTEHSVLLARTVKVCQSTAPKSVQAAVAKSPIIATSLRKDIWDAKTLTSNINLNIACLANEIHETHKKSFGEFRNINTGRDVVVMASGPSMRYYKPIPGAVHIGMNASFLNPDVDIDYYFTTDYESRAPWFEKLKEYDFVKFFGQYSTGEYRDKFQVSEKIIRENNGRRFFQAAPSEDIHINIEFYPLMAFYSIAFQAIHFALFTNAKRIYLVGCDCTNAGYFDGSKQRLSDLVAKTSVPHWLDGYQKVKAFVERFYPDTEIISVNPMGLRGLYSDVYTDDFIADHPEIDSSKVTRLNSTQEEK</sequence>
<dbReference type="Pfam" id="PF14393">
    <property type="entry name" value="DUF4422"/>
    <property type="match status" value="2"/>
</dbReference>
<name>A0AAW6D2L4_9FIRM</name>
<dbReference type="Gene3D" id="3.90.1480.10">
    <property type="entry name" value="Alpha-2,3-sialyltransferase"/>
    <property type="match status" value="1"/>
</dbReference>
<gene>
    <name evidence="2" type="ORF">PNE09_05325</name>
</gene>
<reference evidence="2" key="1">
    <citation type="submission" date="2023-01" db="EMBL/GenBank/DDBJ databases">
        <title>Human gut microbiome strain richness.</title>
        <authorList>
            <person name="Chen-Liaw A."/>
        </authorList>
    </citation>
    <scope>NUCLEOTIDE SEQUENCE</scope>
    <source>
        <strain evidence="2">1001283st1_G1_1001283B150217_161031</strain>
    </source>
</reference>
<evidence type="ECO:0000259" key="1">
    <source>
        <dbReference type="Pfam" id="PF14393"/>
    </source>
</evidence>
<feature type="domain" description="DUF4422" evidence="1">
    <location>
        <begin position="23"/>
        <end position="256"/>
    </location>
</feature>
<feature type="domain" description="DUF4422" evidence="1">
    <location>
        <begin position="332"/>
        <end position="547"/>
    </location>
</feature>
<evidence type="ECO:0000313" key="3">
    <source>
        <dbReference type="Proteomes" id="UP001210809"/>
    </source>
</evidence>
<accession>A0AAW6D2L4</accession>
<comment type="caution">
    <text evidence="2">The sequence shown here is derived from an EMBL/GenBank/DDBJ whole genome shotgun (WGS) entry which is preliminary data.</text>
</comment>
<dbReference type="EMBL" id="JAQLXW010000005">
    <property type="protein sequence ID" value="MDB8003493.1"/>
    <property type="molecule type" value="Genomic_DNA"/>
</dbReference>
<protein>
    <submittedName>
        <fullName evidence="2">DUF4422 domain-containing protein</fullName>
    </submittedName>
</protein>
<organism evidence="2 3">
    <name type="scientific">[Eubacterium] siraeum</name>
    <dbReference type="NCBI Taxonomy" id="39492"/>
    <lineage>
        <taxon>Bacteria</taxon>
        <taxon>Bacillati</taxon>
        <taxon>Bacillota</taxon>
        <taxon>Clostridia</taxon>
        <taxon>Eubacteriales</taxon>
        <taxon>Oscillospiraceae</taxon>
        <taxon>Oscillospiraceae incertae sedis</taxon>
    </lineage>
</organism>
<dbReference type="Proteomes" id="UP001210809">
    <property type="component" value="Unassembled WGS sequence"/>
</dbReference>
<proteinExistence type="predicted"/>
<dbReference type="AlphaFoldDB" id="A0AAW6D2L4"/>
<dbReference type="InterPro" id="IPR025536">
    <property type="entry name" value="DUF4422"/>
</dbReference>